<keyword evidence="3" id="KW-0597">Phosphoprotein</keyword>
<keyword evidence="10" id="KW-0812">Transmembrane</keyword>
<dbReference type="Proteomes" id="UP001500571">
    <property type="component" value="Unassembled WGS sequence"/>
</dbReference>
<evidence type="ECO:0000256" key="8">
    <source>
        <dbReference type="ARBA" id="ARBA00023012"/>
    </source>
</evidence>
<keyword evidence="9" id="KW-0175">Coiled coil</keyword>
<evidence type="ECO:0000256" key="7">
    <source>
        <dbReference type="ARBA" id="ARBA00022840"/>
    </source>
</evidence>
<evidence type="ECO:0000313" key="12">
    <source>
        <dbReference type="EMBL" id="GAA1945687.1"/>
    </source>
</evidence>
<protein>
    <recommendedName>
        <fullName evidence="2">histidine kinase</fullName>
        <ecNumber evidence="2">2.7.13.3</ecNumber>
    </recommendedName>
</protein>
<feature type="domain" description="Signal transduction histidine kinase subgroup 3 dimerisation and phosphoacceptor" evidence="11">
    <location>
        <begin position="175"/>
        <end position="239"/>
    </location>
</feature>
<sequence length="372" mass="38862">MSTVWDRLRAPRGEAALAGVLMAAGLVQAVVSPFAPLLVAAVYVVGTTLPLAWRRTRPVEVAAISSAFWVIPLDGFPLLGFVTALLIFYALGAWGRPTAAVVAVAAFASACAVVGTLLGPEAPVAAIGAVLVVVAPLLAGRVVAWERARNAALAEVTAQLEEERRRVQEAAVGAERARIAQELHDVVGHELTLIAIQAEAAATALRSAPELAVGPVDTIRETAHRTLASIRRTLDVLAPLDTVQPSYDGLDEVVRRAAESGIDSSLVVSGAPWTGQAAVWLAVSRIVGECLTNAGRHAPGAPVDLEVDWAEDRVRVVASNPAPGRSRPAPGRGLTGMRHRAELLGGDFAAGVADGRFTVRVTLPAEPVRVLR</sequence>
<dbReference type="GO" id="GO:0016301">
    <property type="term" value="F:kinase activity"/>
    <property type="evidence" value="ECO:0007669"/>
    <property type="project" value="UniProtKB-KW"/>
</dbReference>
<dbReference type="Gene3D" id="3.30.565.10">
    <property type="entry name" value="Histidine kinase-like ATPase, C-terminal domain"/>
    <property type="match status" value="1"/>
</dbReference>
<dbReference type="SUPFAM" id="SSF55874">
    <property type="entry name" value="ATPase domain of HSP90 chaperone/DNA topoisomerase II/histidine kinase"/>
    <property type="match status" value="1"/>
</dbReference>
<keyword evidence="13" id="KW-1185">Reference proteome</keyword>
<name>A0ABN2Q956_9ACTN</name>
<reference evidence="12 13" key="1">
    <citation type="journal article" date="2019" name="Int. J. Syst. Evol. Microbiol.">
        <title>The Global Catalogue of Microorganisms (GCM) 10K type strain sequencing project: providing services to taxonomists for standard genome sequencing and annotation.</title>
        <authorList>
            <consortium name="The Broad Institute Genomics Platform"/>
            <consortium name="The Broad Institute Genome Sequencing Center for Infectious Disease"/>
            <person name="Wu L."/>
            <person name="Ma J."/>
        </authorList>
    </citation>
    <scope>NUCLEOTIDE SEQUENCE [LARGE SCALE GENOMIC DNA]</scope>
    <source>
        <strain evidence="12 13">JCM 15309</strain>
    </source>
</reference>
<proteinExistence type="predicted"/>
<keyword evidence="10" id="KW-0472">Membrane</keyword>
<evidence type="ECO:0000256" key="3">
    <source>
        <dbReference type="ARBA" id="ARBA00022553"/>
    </source>
</evidence>
<dbReference type="PANTHER" id="PTHR24421:SF10">
    <property type="entry name" value="NITRATE_NITRITE SENSOR PROTEIN NARQ"/>
    <property type="match status" value="1"/>
</dbReference>
<comment type="catalytic activity">
    <reaction evidence="1">
        <text>ATP + protein L-histidine = ADP + protein N-phospho-L-histidine.</text>
        <dbReference type="EC" id="2.7.13.3"/>
    </reaction>
</comment>
<organism evidence="12 13">
    <name type="scientific">Nocardioides panacihumi</name>
    <dbReference type="NCBI Taxonomy" id="400774"/>
    <lineage>
        <taxon>Bacteria</taxon>
        <taxon>Bacillati</taxon>
        <taxon>Actinomycetota</taxon>
        <taxon>Actinomycetes</taxon>
        <taxon>Propionibacteriales</taxon>
        <taxon>Nocardioidaceae</taxon>
        <taxon>Nocardioides</taxon>
    </lineage>
</organism>
<keyword evidence="10" id="KW-1133">Transmembrane helix</keyword>
<feature type="transmembrane region" description="Helical" evidence="10">
    <location>
        <begin position="98"/>
        <end position="118"/>
    </location>
</feature>
<dbReference type="EMBL" id="BAAAPB010000001">
    <property type="protein sequence ID" value="GAA1945687.1"/>
    <property type="molecule type" value="Genomic_DNA"/>
</dbReference>
<dbReference type="InterPro" id="IPR011712">
    <property type="entry name" value="Sig_transdc_His_kin_sub3_dim/P"/>
</dbReference>
<dbReference type="PANTHER" id="PTHR24421">
    <property type="entry name" value="NITRATE/NITRITE SENSOR PROTEIN NARX-RELATED"/>
    <property type="match status" value="1"/>
</dbReference>
<evidence type="ECO:0000256" key="4">
    <source>
        <dbReference type="ARBA" id="ARBA00022679"/>
    </source>
</evidence>
<dbReference type="InterPro" id="IPR050482">
    <property type="entry name" value="Sensor_HK_TwoCompSys"/>
</dbReference>
<evidence type="ECO:0000256" key="2">
    <source>
        <dbReference type="ARBA" id="ARBA00012438"/>
    </source>
</evidence>
<evidence type="ECO:0000259" key="11">
    <source>
        <dbReference type="Pfam" id="PF07730"/>
    </source>
</evidence>
<keyword evidence="7" id="KW-0067">ATP-binding</keyword>
<evidence type="ECO:0000256" key="10">
    <source>
        <dbReference type="SAM" id="Phobius"/>
    </source>
</evidence>
<keyword evidence="6 12" id="KW-0418">Kinase</keyword>
<dbReference type="Gene3D" id="1.20.5.1930">
    <property type="match status" value="1"/>
</dbReference>
<comment type="caution">
    <text evidence="12">The sequence shown here is derived from an EMBL/GenBank/DDBJ whole genome shotgun (WGS) entry which is preliminary data.</text>
</comment>
<dbReference type="EC" id="2.7.13.3" evidence="2"/>
<feature type="transmembrane region" description="Helical" evidence="10">
    <location>
        <begin position="66"/>
        <end position="91"/>
    </location>
</feature>
<feature type="transmembrane region" description="Helical" evidence="10">
    <location>
        <begin position="20"/>
        <end position="46"/>
    </location>
</feature>
<keyword evidence="8" id="KW-0902">Two-component regulatory system</keyword>
<keyword evidence="4" id="KW-0808">Transferase</keyword>
<dbReference type="InterPro" id="IPR036890">
    <property type="entry name" value="HATPase_C_sf"/>
</dbReference>
<evidence type="ECO:0000256" key="1">
    <source>
        <dbReference type="ARBA" id="ARBA00000085"/>
    </source>
</evidence>
<feature type="transmembrane region" description="Helical" evidence="10">
    <location>
        <begin position="124"/>
        <end position="144"/>
    </location>
</feature>
<dbReference type="CDD" id="cd16917">
    <property type="entry name" value="HATPase_UhpB-NarQ-NarX-like"/>
    <property type="match status" value="1"/>
</dbReference>
<keyword evidence="5" id="KW-0547">Nucleotide-binding</keyword>
<evidence type="ECO:0000256" key="6">
    <source>
        <dbReference type="ARBA" id="ARBA00022777"/>
    </source>
</evidence>
<evidence type="ECO:0000313" key="13">
    <source>
        <dbReference type="Proteomes" id="UP001500571"/>
    </source>
</evidence>
<feature type="coiled-coil region" evidence="9">
    <location>
        <begin position="150"/>
        <end position="177"/>
    </location>
</feature>
<evidence type="ECO:0000256" key="5">
    <source>
        <dbReference type="ARBA" id="ARBA00022741"/>
    </source>
</evidence>
<accession>A0ABN2Q956</accession>
<evidence type="ECO:0000256" key="9">
    <source>
        <dbReference type="SAM" id="Coils"/>
    </source>
</evidence>
<dbReference type="RefSeq" id="WP_344041255.1">
    <property type="nucleotide sequence ID" value="NZ_BAAAPB010000001.1"/>
</dbReference>
<dbReference type="Pfam" id="PF07730">
    <property type="entry name" value="HisKA_3"/>
    <property type="match status" value="1"/>
</dbReference>
<gene>
    <name evidence="12" type="ORF">GCM10009798_00840</name>
</gene>